<dbReference type="Pfam" id="PF04133">
    <property type="entry name" value="Vps55"/>
    <property type="match status" value="1"/>
</dbReference>
<dbReference type="AlphaFoldDB" id="I4YA26"/>
<protein>
    <submittedName>
        <fullName evidence="7">Vacuolar protein sorting 55</fullName>
    </submittedName>
</protein>
<comment type="subcellular location">
    <subcellularLocation>
        <location evidence="1">Membrane</location>
        <topology evidence="1">Multi-pass membrane protein</topology>
    </subcellularLocation>
</comment>
<dbReference type="PROSITE" id="PS51257">
    <property type="entry name" value="PROKAR_LIPOPROTEIN"/>
    <property type="match status" value="1"/>
</dbReference>
<dbReference type="PANTHER" id="PTHR12050:SF0">
    <property type="entry name" value="RH04491P"/>
    <property type="match status" value="1"/>
</dbReference>
<dbReference type="RefSeq" id="XP_006959043.1">
    <property type="nucleotide sequence ID" value="XM_006958981.1"/>
</dbReference>
<accession>I4YA26</accession>
<dbReference type="OrthoDB" id="14246at2759"/>
<dbReference type="GeneID" id="18470811"/>
<evidence type="ECO:0000256" key="1">
    <source>
        <dbReference type="ARBA" id="ARBA00004141"/>
    </source>
</evidence>
<evidence type="ECO:0000256" key="2">
    <source>
        <dbReference type="ARBA" id="ARBA00005645"/>
    </source>
</evidence>
<organism evidence="7 8">
    <name type="scientific">Wallemia mellicola (strain ATCC MYA-4683 / CBS 633.66)</name>
    <name type="common">Wallemia sebi (CBS 633.66)</name>
    <dbReference type="NCBI Taxonomy" id="671144"/>
    <lineage>
        <taxon>Eukaryota</taxon>
        <taxon>Fungi</taxon>
        <taxon>Dikarya</taxon>
        <taxon>Basidiomycota</taxon>
        <taxon>Wallemiomycotina</taxon>
        <taxon>Wallemiomycetes</taxon>
        <taxon>Wallemiales</taxon>
        <taxon>Wallemiaceae</taxon>
        <taxon>Wallemia</taxon>
    </lineage>
</organism>
<evidence type="ECO:0000256" key="6">
    <source>
        <dbReference type="SAM" id="Phobius"/>
    </source>
</evidence>
<feature type="transmembrane region" description="Helical" evidence="6">
    <location>
        <begin position="71"/>
        <end position="90"/>
    </location>
</feature>
<keyword evidence="3 6" id="KW-0812">Transmembrane</keyword>
<dbReference type="KEGG" id="wse:WALSEDRAFT_19787"/>
<dbReference type="GO" id="GO:0034424">
    <property type="term" value="C:Vps55/Vps68 complex"/>
    <property type="evidence" value="ECO:0007669"/>
    <property type="project" value="TreeGrafter"/>
</dbReference>
<comment type="similarity">
    <text evidence="2">Belongs to the OB-RGRP/VPS55 family.</text>
</comment>
<dbReference type="FunCoup" id="I4YA26">
    <property type="interactions" value="271"/>
</dbReference>
<keyword evidence="5 6" id="KW-0472">Membrane</keyword>
<dbReference type="InParanoid" id="I4YA26"/>
<dbReference type="PANTHER" id="PTHR12050">
    <property type="entry name" value="LEPTIN RECEPTOR-RELATED"/>
    <property type="match status" value="1"/>
</dbReference>
<evidence type="ECO:0000256" key="5">
    <source>
        <dbReference type="ARBA" id="ARBA00023136"/>
    </source>
</evidence>
<evidence type="ECO:0000256" key="4">
    <source>
        <dbReference type="ARBA" id="ARBA00022989"/>
    </source>
</evidence>
<sequence>MAGLKSIIALSLVLALGFLLVILSCALWGNWLPLLSAFLFAFAPLPNSIASRCGSYSYSSYDEPNTALQDFARFFTSITLVTGAALPLVLAHAGILATTSSIMSVIGGALIYITIIAFGSSFQSGESDEF</sequence>
<dbReference type="OMA" id="RSHVDMT"/>
<feature type="transmembrane region" description="Helical" evidence="6">
    <location>
        <begin position="102"/>
        <end position="122"/>
    </location>
</feature>
<keyword evidence="4 6" id="KW-1133">Transmembrane helix</keyword>
<dbReference type="GO" id="GO:0032511">
    <property type="term" value="P:late endosome to vacuole transport via multivesicular body sorting pathway"/>
    <property type="evidence" value="ECO:0007669"/>
    <property type="project" value="TreeGrafter"/>
</dbReference>
<gene>
    <name evidence="7" type="ORF">WALSEDRAFT_19787</name>
</gene>
<evidence type="ECO:0000313" key="7">
    <source>
        <dbReference type="EMBL" id="EIM20818.1"/>
    </source>
</evidence>
<dbReference type="EMBL" id="JH668236">
    <property type="protein sequence ID" value="EIM20818.1"/>
    <property type="molecule type" value="Genomic_DNA"/>
</dbReference>
<dbReference type="Proteomes" id="UP000005242">
    <property type="component" value="Unassembled WGS sequence"/>
</dbReference>
<reference evidence="7 8" key="1">
    <citation type="journal article" date="2012" name="Fungal Genet. Biol.">
        <title>The genome of the xerotolerant mold Wallemia sebi reveals adaptations to osmotic stress and suggests cryptic sexual reproduction.</title>
        <authorList>
            <person name="Padamsee M."/>
            <person name="Kumar T.K.A."/>
            <person name="Riley R."/>
            <person name="Binder M."/>
            <person name="Boyd A."/>
            <person name="Calvo A.M."/>
            <person name="Furukawa K."/>
            <person name="Hesse C."/>
            <person name="Hohmann S."/>
            <person name="James T.Y."/>
            <person name="LaButti K."/>
            <person name="Lapidus A."/>
            <person name="Lindquist E."/>
            <person name="Lucas S."/>
            <person name="Miller K."/>
            <person name="Shantappa S."/>
            <person name="Grigoriev I.V."/>
            <person name="Hibbett D.S."/>
            <person name="McLaughlin D.J."/>
            <person name="Spatafora J.W."/>
            <person name="Aime M.C."/>
        </authorList>
    </citation>
    <scope>NUCLEOTIDE SEQUENCE [LARGE SCALE GENOMIC DNA]</scope>
    <source>
        <strain evidence="8">ATCC MYA-4683 / CBS 633.66</strain>
    </source>
</reference>
<feature type="transmembrane region" description="Helical" evidence="6">
    <location>
        <begin position="7"/>
        <end position="29"/>
    </location>
</feature>
<dbReference type="InterPro" id="IPR007262">
    <property type="entry name" value="Vps55/LEPROT"/>
</dbReference>
<evidence type="ECO:0000313" key="8">
    <source>
        <dbReference type="Proteomes" id="UP000005242"/>
    </source>
</evidence>
<dbReference type="HOGENOM" id="CLU_134810_0_1_1"/>
<proteinExistence type="inferred from homology"/>
<evidence type="ECO:0000256" key="3">
    <source>
        <dbReference type="ARBA" id="ARBA00022692"/>
    </source>
</evidence>
<dbReference type="eggNOG" id="KOG2174">
    <property type="taxonomic scope" value="Eukaryota"/>
</dbReference>
<keyword evidence="8" id="KW-1185">Reference proteome</keyword>
<name>I4YA26_WALMC</name>